<dbReference type="KEGG" id="sgl:SG1888"/>
<dbReference type="InterPro" id="IPR048990">
    <property type="entry name" value="StcE_b-sandwich"/>
</dbReference>
<dbReference type="EMBL" id="AP008232">
    <property type="protein sequence ID" value="BAE73746.1"/>
    <property type="molecule type" value="Genomic_DNA"/>
</dbReference>
<dbReference type="InterPro" id="IPR029052">
    <property type="entry name" value="Metallo-depent_PP-like"/>
</dbReference>
<organism evidence="4 6">
    <name type="scientific">Sodalis glossinidius (strain morsitans)</name>
    <dbReference type="NCBI Taxonomy" id="343509"/>
    <lineage>
        <taxon>Bacteria</taxon>
        <taxon>Pseudomonadati</taxon>
        <taxon>Pseudomonadota</taxon>
        <taxon>Gammaproteobacteria</taxon>
        <taxon>Enterobacterales</taxon>
        <taxon>Bruguierivoracaceae</taxon>
        <taxon>Sodalis</taxon>
    </lineage>
</organism>
<dbReference type="Gene3D" id="2.60.120.1230">
    <property type="match status" value="1"/>
</dbReference>
<feature type="domain" description="Calcineurin-like phosphoesterase" evidence="1">
    <location>
        <begin position="3"/>
        <end position="205"/>
    </location>
</feature>
<dbReference type="EMBL" id="AP008232">
    <property type="protein sequence ID" value="BAE75163.1"/>
    <property type="molecule type" value="Genomic_DNA"/>
</dbReference>
<evidence type="ECO:0000313" key="7">
    <source>
        <dbReference type="Proteomes" id="UP000245838"/>
    </source>
</evidence>
<dbReference type="Proteomes" id="UP000245838">
    <property type="component" value="Chromosome sggmmb4_Chromosome"/>
</dbReference>
<dbReference type="SUPFAM" id="SSF56300">
    <property type="entry name" value="Metallo-dependent phosphatases"/>
    <property type="match status" value="1"/>
</dbReference>
<dbReference type="eggNOG" id="COG1409">
    <property type="taxonomic scope" value="Bacteria"/>
</dbReference>
<dbReference type="EMBL" id="LN854557">
    <property type="protein sequence ID" value="CRL46128.1"/>
    <property type="molecule type" value="Genomic_DNA"/>
</dbReference>
<dbReference type="Pfam" id="PF20944">
    <property type="entry name" value="StcE_b-sandwich"/>
    <property type="match status" value="1"/>
</dbReference>
<dbReference type="Proteomes" id="UP000001932">
    <property type="component" value="Chromosome"/>
</dbReference>
<keyword evidence="6" id="KW-1185">Reference proteome</keyword>
<evidence type="ECO:0000259" key="2">
    <source>
        <dbReference type="Pfam" id="PF20944"/>
    </source>
</evidence>
<dbReference type="AlphaFoldDB" id="Q2NRR2"/>
<dbReference type="Pfam" id="PF00149">
    <property type="entry name" value="Metallophos"/>
    <property type="match status" value="1"/>
</dbReference>
<dbReference type="OrthoDB" id="1645838at2"/>
<dbReference type="Gene3D" id="3.60.21.10">
    <property type="match status" value="1"/>
</dbReference>
<dbReference type="GO" id="GO:0016787">
    <property type="term" value="F:hydrolase activity"/>
    <property type="evidence" value="ECO:0007669"/>
    <property type="project" value="InterPro"/>
</dbReference>
<gene>
    <name evidence="3" type="ordered locus">SG0471</name>
    <name evidence="4" type="ordered locus">SG1888</name>
    <name evidence="5" type="ORF">SGGMMB4_04472</name>
</gene>
<proteinExistence type="predicted"/>
<evidence type="ECO:0000259" key="1">
    <source>
        <dbReference type="Pfam" id="PF00149"/>
    </source>
</evidence>
<feature type="domain" description="Metalloprotease StcE beta-sandwich" evidence="2">
    <location>
        <begin position="379"/>
        <end position="430"/>
    </location>
</feature>
<evidence type="ECO:0000313" key="4">
    <source>
        <dbReference type="EMBL" id="BAE75163.1"/>
    </source>
</evidence>
<dbReference type="STRING" id="343509.SG0471"/>
<accession>Q2NRR2</accession>
<name>Q2NRR2_SODGM</name>
<dbReference type="InterPro" id="IPR051918">
    <property type="entry name" value="STPP_CPPED1"/>
</dbReference>
<evidence type="ECO:0000313" key="5">
    <source>
        <dbReference type="EMBL" id="CRL46128.1"/>
    </source>
</evidence>
<dbReference type="InterPro" id="IPR004843">
    <property type="entry name" value="Calcineurin-like_PHP"/>
</dbReference>
<reference evidence="4 6" key="1">
    <citation type="journal article" date="2006" name="Genome Res.">
        <title>Massive genome erosion and functional adaptations provide insights into the symbiotic lifestyle of Sodalis glossinidius in the tsetse host.</title>
        <authorList>
            <person name="Toh H."/>
            <person name="Weiss B.L."/>
            <person name="Perkin S.A.H."/>
            <person name="Yamashita A."/>
            <person name="Oshima K."/>
            <person name="Hattori M."/>
            <person name="Aksoy S."/>
        </authorList>
    </citation>
    <scope>NUCLEOTIDE SEQUENCE [LARGE SCALE GENOMIC DNA]</scope>
    <source>
        <strain evidence="4">Morsitans</strain>
        <strain evidence="6">morsitans</strain>
    </source>
</reference>
<dbReference type="PANTHER" id="PTHR43143:SF1">
    <property type="entry name" value="SERINE_THREONINE-PROTEIN PHOSPHATASE CPPED1"/>
    <property type="match status" value="1"/>
</dbReference>
<sequence>MIIGVISDIHQNGKRENDILEVSLKNMVNNGATALIMAGDIGDYHRDREKALSIITNCFPSDFHNHMMLMLGNHDVRTGAKPDQSLDPDLVGLYHKHLDKFGIKYYDNMMCIDAWFNEYHVLCLNTDLGLKDKMYLNDNSIRWLKEKLAENSDIHKPIFVVTHQPFNSSHWRAGLFGGFGDQDEILKELFNEYPQIIMLNGHIHNGFGVIEFIQRPFGTLVEIPSLTKGENGVKSDGPGWLIKTSRESLVFEAWDFFNNKRLDQYDQTINLPQLSVLARELTELERNDRNDLLTNASILMNKKYLNDMPDGNNTVKEQNYYKIDKIYDQKTWLKIDELRHEIIDYLDEKSFHTFPIINGKDITEEALRNALNEQNHIIIKMYDGGWASKIFIPSVVEENKIIKIATNAGYQTHVYYDNKEVVLNRGDALTLTTKVIWHEL</sequence>
<dbReference type="PANTHER" id="PTHR43143">
    <property type="entry name" value="METALLOPHOSPHOESTERASE, CALCINEURIN SUPERFAMILY"/>
    <property type="match status" value="1"/>
</dbReference>
<reference evidence="5 7" key="2">
    <citation type="submission" date="2015-05" db="EMBL/GenBank/DDBJ databases">
        <authorList>
            <person name="Goodhead I."/>
        </authorList>
    </citation>
    <scope>NUCLEOTIDE SEQUENCE [LARGE SCALE GENOMIC DNA]</scope>
    <source>
        <strain evidence="5">B4</strain>
        <strain evidence="7">morsitans</strain>
    </source>
</reference>
<protein>
    <submittedName>
        <fullName evidence="5">Calcineurin-like phosphoesterase</fullName>
    </submittedName>
</protein>
<dbReference type="RefSeq" id="WP_011410444.1">
    <property type="nucleotide sequence ID" value="NC_007712.1"/>
</dbReference>
<dbReference type="HOGENOM" id="CLU_780535_0_0_6"/>
<evidence type="ECO:0000313" key="3">
    <source>
        <dbReference type="EMBL" id="BAE73746.1"/>
    </source>
</evidence>
<dbReference type="KEGG" id="sgl:SG0471"/>
<evidence type="ECO:0000313" key="6">
    <source>
        <dbReference type="Proteomes" id="UP000001932"/>
    </source>
</evidence>